<comment type="caution">
    <text evidence="2">The sequence shown here is derived from an EMBL/GenBank/DDBJ whole genome shotgun (WGS) entry which is preliminary data.</text>
</comment>
<feature type="transmembrane region" description="Helical" evidence="1">
    <location>
        <begin position="40"/>
        <end position="64"/>
    </location>
</feature>
<proteinExistence type="predicted"/>
<keyword evidence="1" id="KW-1133">Transmembrane helix</keyword>
<evidence type="ECO:0000313" key="3">
    <source>
        <dbReference type="Proteomes" id="UP001153199"/>
    </source>
</evidence>
<gene>
    <name evidence="2" type="ORF">NF717_12450</name>
</gene>
<keyword evidence="1" id="KW-0472">Membrane</keyword>
<evidence type="ECO:0000256" key="1">
    <source>
        <dbReference type="SAM" id="Phobius"/>
    </source>
</evidence>
<protein>
    <submittedName>
        <fullName evidence="2">Uncharacterized protein</fullName>
    </submittedName>
</protein>
<keyword evidence="1" id="KW-0812">Transmembrane</keyword>
<feature type="non-terminal residue" evidence="2">
    <location>
        <position position="1"/>
    </location>
</feature>
<organism evidence="2 3">
    <name type="scientific">Lactococcus formosensis</name>
    <dbReference type="NCBI Taxonomy" id="1281486"/>
    <lineage>
        <taxon>Bacteria</taxon>
        <taxon>Bacillati</taxon>
        <taxon>Bacillota</taxon>
        <taxon>Bacilli</taxon>
        <taxon>Lactobacillales</taxon>
        <taxon>Streptococcaceae</taxon>
        <taxon>Lactococcus</taxon>
    </lineage>
</organism>
<name>A0A9X4P289_9LACT</name>
<sequence length="65" mass="7382">FSFVPLRRSEISVLSGFGASAALLFFWIFGFVGVRLNHVIVFFFFVDSVFSYSLCISSSLWFSLI</sequence>
<feature type="transmembrane region" description="Helical" evidence="1">
    <location>
        <begin position="12"/>
        <end position="34"/>
    </location>
</feature>
<reference evidence="2" key="1">
    <citation type="submission" date="2022-06" db="EMBL/GenBank/DDBJ databases">
        <title>Lactococcus from bovine mastitis in China.</title>
        <authorList>
            <person name="Lin Y."/>
            <person name="Han B."/>
        </authorList>
    </citation>
    <scope>NUCLEOTIDE SEQUENCE</scope>
    <source>
        <strain evidence="2">Ningxia-I-26</strain>
    </source>
</reference>
<accession>A0A9X4P289</accession>
<dbReference type="AlphaFoldDB" id="A0A9X4P289"/>
<keyword evidence="3" id="KW-1185">Reference proteome</keyword>
<dbReference type="Proteomes" id="UP001153199">
    <property type="component" value="Unassembled WGS sequence"/>
</dbReference>
<dbReference type="EMBL" id="JAMWFV010000242">
    <property type="protein sequence ID" value="MDG6146445.1"/>
    <property type="molecule type" value="Genomic_DNA"/>
</dbReference>
<evidence type="ECO:0000313" key="2">
    <source>
        <dbReference type="EMBL" id="MDG6146445.1"/>
    </source>
</evidence>